<proteinExistence type="predicted"/>
<evidence type="ECO:0000313" key="3">
    <source>
        <dbReference type="Proteomes" id="UP001153737"/>
    </source>
</evidence>
<dbReference type="AlphaFoldDB" id="A0A9N9SJU0"/>
<sequence length="217" mass="25041">MKGWLQPCSTDTSKAYCKYCKSFVNAKLGDIKKHSKSLKHNKAAEKPSSCPRQQKLNLTHNNNKVVTTQQRKEDDFESHLDPNPYLGFAFEKSCNDCHLDQQSKEMIKGRCISFLIELAKQLKQRLPDNITILNKMQYFSVTECLKPNEIPITDIATQFYDVAQTVSRIENLINWAETQSTEQFWIEILIVIKDIVSDYFEPAFYIGITKPSDSTNF</sequence>
<name>A0A9N9SJU0_PHACE</name>
<dbReference type="Proteomes" id="UP001153737">
    <property type="component" value="Chromosome 9"/>
</dbReference>
<organism evidence="2 3">
    <name type="scientific">Phaedon cochleariae</name>
    <name type="common">Mustard beetle</name>
    <dbReference type="NCBI Taxonomy" id="80249"/>
    <lineage>
        <taxon>Eukaryota</taxon>
        <taxon>Metazoa</taxon>
        <taxon>Ecdysozoa</taxon>
        <taxon>Arthropoda</taxon>
        <taxon>Hexapoda</taxon>
        <taxon>Insecta</taxon>
        <taxon>Pterygota</taxon>
        <taxon>Neoptera</taxon>
        <taxon>Endopterygota</taxon>
        <taxon>Coleoptera</taxon>
        <taxon>Polyphaga</taxon>
        <taxon>Cucujiformia</taxon>
        <taxon>Chrysomeloidea</taxon>
        <taxon>Chrysomelidae</taxon>
        <taxon>Chrysomelinae</taxon>
        <taxon>Chrysomelini</taxon>
        <taxon>Phaedon</taxon>
    </lineage>
</organism>
<keyword evidence="3" id="KW-1185">Reference proteome</keyword>
<reference evidence="2" key="1">
    <citation type="submission" date="2022-01" db="EMBL/GenBank/DDBJ databases">
        <authorList>
            <person name="King R."/>
        </authorList>
    </citation>
    <scope>NUCLEOTIDE SEQUENCE</scope>
</reference>
<reference evidence="2" key="2">
    <citation type="submission" date="2022-10" db="EMBL/GenBank/DDBJ databases">
        <authorList>
            <consortium name="ENA_rothamsted_submissions"/>
            <consortium name="culmorum"/>
            <person name="King R."/>
        </authorList>
    </citation>
    <scope>NUCLEOTIDE SEQUENCE</scope>
</reference>
<dbReference type="OrthoDB" id="6779154at2759"/>
<evidence type="ECO:0000256" key="1">
    <source>
        <dbReference type="SAM" id="MobiDB-lite"/>
    </source>
</evidence>
<gene>
    <name evidence="2" type="ORF">PHAECO_LOCUS12929</name>
</gene>
<evidence type="ECO:0000313" key="2">
    <source>
        <dbReference type="EMBL" id="CAG9825792.1"/>
    </source>
</evidence>
<accession>A0A9N9SJU0</accession>
<feature type="region of interest" description="Disordered" evidence="1">
    <location>
        <begin position="35"/>
        <end position="55"/>
    </location>
</feature>
<protein>
    <submittedName>
        <fullName evidence="2">Uncharacterized protein</fullName>
    </submittedName>
</protein>
<dbReference type="EMBL" id="OU896715">
    <property type="protein sequence ID" value="CAG9825792.1"/>
    <property type="molecule type" value="Genomic_DNA"/>
</dbReference>